<dbReference type="Pfam" id="PF08448">
    <property type="entry name" value="PAS_4"/>
    <property type="match status" value="2"/>
</dbReference>
<dbReference type="SMART" id="SM00471">
    <property type="entry name" value="HDc"/>
    <property type="match status" value="1"/>
</dbReference>
<gene>
    <name evidence="3" type="ORF">V5E97_35415</name>
</gene>
<evidence type="ECO:0000313" key="3">
    <source>
        <dbReference type="EMBL" id="XBH03557.1"/>
    </source>
</evidence>
<sequence length="797" mass="88518">MIKQQTDRDPVLATATTEWPMAGACRPVRRADRHSGAERMSWETEKISRAVLDSLSAHVAVLDGSGALLAVNRAWRDFAGANAPAGVRIAKGANYLRVCDEATGEDAETARAFAAAIRDVLAGRRAEFAREYPCRALGQQRWFIGRVTRLAGSGPVRVVVAHEEVTERKRMEEALGRSESRLQAVLDHVQAAIFLKDVDGRYLLVNRYFVKQFGVTEEQVVGKTDYDFLPEDVADTFRANDRRALDAGEPVEVDEVAPYVDKPHTSIVIKVPLLGADQKPIAVCGIATDITDRKKAEAALSESEAVLRSFYDGAPMALAVAEECGGDLRIVSANSAFARLLEHSPEGRQAGEPEIPEEQRRRWLDAFREARCSGRPACVEDAWKTTDGPRWFAVLVNPIAYEPEGRPRFCVMVEDITERKRAEREIFVLNVELEARLGRIQSLRQIDMAITGSLDLPLMLGVVIDQVRTHLKVDAAGILLCSPLMPRLEYAVRKGYRGGTAGGPSQRFDEGPAGRAVLERRTQQLTGPSAMPAPLPDSYREEGLVSYWAVPLVIKGQVKGVLEAGHRSPLEPEPEWLEFLKALAGQAAIAVENAELFEGLRRSNLELSLAYDATIEGWSRAMDLRDHETEGHSRRVTEMTLRLARAMGIGEADLVHVRRGALLHDIGKIGIPDAILLKPGPLTDDEFATIRRHPEYARKMLAPIAFLRPALDIPYYHHEKWDGSGYPRGFDGEQIPLVARIFAAVDIWDALSYDRPYRKVWPREKVHEHLRSLSGTHLDPRVVESFLEILSREAPAP</sequence>
<dbReference type="PROSITE" id="PS50112">
    <property type="entry name" value="PAS"/>
    <property type="match status" value="1"/>
</dbReference>
<evidence type="ECO:0000259" key="2">
    <source>
        <dbReference type="PROSITE" id="PS51832"/>
    </source>
</evidence>
<organism evidence="3">
    <name type="scientific">Singulisphaera sp. Ch08</name>
    <dbReference type="NCBI Taxonomy" id="3120278"/>
    <lineage>
        <taxon>Bacteria</taxon>
        <taxon>Pseudomonadati</taxon>
        <taxon>Planctomycetota</taxon>
        <taxon>Planctomycetia</taxon>
        <taxon>Isosphaerales</taxon>
        <taxon>Isosphaeraceae</taxon>
        <taxon>Singulisphaera</taxon>
    </lineage>
</organism>
<dbReference type="SMART" id="SM00091">
    <property type="entry name" value="PAS"/>
    <property type="match status" value="3"/>
</dbReference>
<dbReference type="CDD" id="cd00077">
    <property type="entry name" value="HDc"/>
    <property type="match status" value="1"/>
</dbReference>
<dbReference type="InterPro" id="IPR013656">
    <property type="entry name" value="PAS_4"/>
</dbReference>
<dbReference type="InterPro" id="IPR003607">
    <property type="entry name" value="HD/PDEase_dom"/>
</dbReference>
<dbReference type="AlphaFoldDB" id="A0AAU7CF51"/>
<dbReference type="SUPFAM" id="SSF55785">
    <property type="entry name" value="PYP-like sensor domain (PAS domain)"/>
    <property type="match status" value="3"/>
</dbReference>
<dbReference type="NCBIfam" id="TIGR00229">
    <property type="entry name" value="sensory_box"/>
    <property type="match status" value="2"/>
</dbReference>
<dbReference type="Pfam" id="PF13185">
    <property type="entry name" value="GAF_2"/>
    <property type="match status" value="1"/>
</dbReference>
<dbReference type="PANTHER" id="PTHR45228">
    <property type="entry name" value="CYCLIC DI-GMP PHOSPHODIESTERASE TM_0186-RELATED"/>
    <property type="match status" value="1"/>
</dbReference>
<dbReference type="PROSITE" id="PS51832">
    <property type="entry name" value="HD_GYP"/>
    <property type="match status" value="1"/>
</dbReference>
<dbReference type="Gene3D" id="3.30.450.20">
    <property type="entry name" value="PAS domain"/>
    <property type="match status" value="3"/>
</dbReference>
<dbReference type="SUPFAM" id="SSF109604">
    <property type="entry name" value="HD-domain/PDEase-like"/>
    <property type="match status" value="1"/>
</dbReference>
<dbReference type="Gene3D" id="1.10.3210.10">
    <property type="entry name" value="Hypothetical protein af1432"/>
    <property type="match status" value="1"/>
</dbReference>
<dbReference type="InterPro" id="IPR035965">
    <property type="entry name" value="PAS-like_dom_sf"/>
</dbReference>
<dbReference type="SMART" id="SM00065">
    <property type="entry name" value="GAF"/>
    <property type="match status" value="1"/>
</dbReference>
<accession>A0AAU7CF51</accession>
<dbReference type="InterPro" id="IPR003018">
    <property type="entry name" value="GAF"/>
</dbReference>
<dbReference type="Gene3D" id="3.30.450.40">
    <property type="match status" value="1"/>
</dbReference>
<dbReference type="InterPro" id="IPR052020">
    <property type="entry name" value="Cyclic_di-GMP/3'3'-cGAMP_PDE"/>
</dbReference>
<feature type="domain" description="HD-GYP" evidence="2">
    <location>
        <begin position="607"/>
        <end position="797"/>
    </location>
</feature>
<dbReference type="InterPro" id="IPR029016">
    <property type="entry name" value="GAF-like_dom_sf"/>
</dbReference>
<dbReference type="CDD" id="cd00130">
    <property type="entry name" value="PAS"/>
    <property type="match status" value="2"/>
</dbReference>
<dbReference type="Pfam" id="PF13487">
    <property type="entry name" value="HD_5"/>
    <property type="match status" value="1"/>
</dbReference>
<dbReference type="RefSeq" id="WP_406696294.1">
    <property type="nucleotide sequence ID" value="NZ_CP155447.1"/>
</dbReference>
<dbReference type="PANTHER" id="PTHR45228:SF1">
    <property type="entry name" value="CYCLIC DI-GMP PHOSPHODIESTERASE TM_0186"/>
    <property type="match status" value="1"/>
</dbReference>
<dbReference type="InterPro" id="IPR037522">
    <property type="entry name" value="HD_GYP_dom"/>
</dbReference>
<reference evidence="3" key="1">
    <citation type="submission" date="2024-05" db="EMBL/GenBank/DDBJ databases">
        <title>Planctomycetes of the genus Singulisphaera possess chitinolytic capabilities.</title>
        <authorList>
            <person name="Ivanova A."/>
        </authorList>
    </citation>
    <scope>NUCLEOTIDE SEQUENCE</scope>
    <source>
        <strain evidence="3">Ch08T</strain>
    </source>
</reference>
<dbReference type="SUPFAM" id="SSF55781">
    <property type="entry name" value="GAF domain-like"/>
    <property type="match status" value="1"/>
</dbReference>
<protein>
    <submittedName>
        <fullName evidence="3">HD domain-containing phosphohydrolase</fullName>
    </submittedName>
</protein>
<dbReference type="InterPro" id="IPR000014">
    <property type="entry name" value="PAS"/>
</dbReference>
<evidence type="ECO:0000259" key="1">
    <source>
        <dbReference type="PROSITE" id="PS50112"/>
    </source>
</evidence>
<feature type="domain" description="PAS" evidence="1">
    <location>
        <begin position="178"/>
        <end position="248"/>
    </location>
</feature>
<name>A0AAU7CF51_9BACT</name>
<dbReference type="EMBL" id="CP155447">
    <property type="protein sequence ID" value="XBH03557.1"/>
    <property type="molecule type" value="Genomic_DNA"/>
</dbReference>
<proteinExistence type="predicted"/>